<sequence length="102" mass="11476">LGSAEDDDLEELKLDPFLMISVIGQEYLHVGYTAQAITLLKLALEVDSKTECKSSELKLSVLGALSFAYYQEKNYTQATEYLRMQLDICRCSGKYRISALRG</sequence>
<dbReference type="InterPro" id="IPR011990">
    <property type="entry name" value="TPR-like_helical_dom_sf"/>
</dbReference>
<dbReference type="AlphaFoldDB" id="A0A183DHZ8"/>
<name>A0A183DHZ8_9BILA</name>
<evidence type="ECO:0000313" key="1">
    <source>
        <dbReference type="WBParaSite" id="GPUH_0000834801-mRNA-1"/>
    </source>
</evidence>
<protein>
    <submittedName>
        <fullName evidence="1">TPR_REGION domain-containing protein</fullName>
    </submittedName>
</protein>
<organism evidence="1">
    <name type="scientific">Gongylonema pulchrum</name>
    <dbReference type="NCBI Taxonomy" id="637853"/>
    <lineage>
        <taxon>Eukaryota</taxon>
        <taxon>Metazoa</taxon>
        <taxon>Ecdysozoa</taxon>
        <taxon>Nematoda</taxon>
        <taxon>Chromadorea</taxon>
        <taxon>Rhabditida</taxon>
        <taxon>Spirurina</taxon>
        <taxon>Spiruromorpha</taxon>
        <taxon>Spiruroidea</taxon>
        <taxon>Gongylonematidae</taxon>
        <taxon>Gongylonema</taxon>
    </lineage>
</organism>
<accession>A0A183DHZ8</accession>
<dbReference type="WBParaSite" id="GPUH_0000834801-mRNA-1">
    <property type="protein sequence ID" value="GPUH_0000834801-mRNA-1"/>
    <property type="gene ID" value="GPUH_0000834801"/>
</dbReference>
<dbReference type="SUPFAM" id="SSF48452">
    <property type="entry name" value="TPR-like"/>
    <property type="match status" value="1"/>
</dbReference>
<proteinExistence type="predicted"/>
<dbReference type="Gene3D" id="1.25.40.10">
    <property type="entry name" value="Tetratricopeptide repeat domain"/>
    <property type="match status" value="1"/>
</dbReference>
<reference evidence="1" key="1">
    <citation type="submission" date="2016-06" db="UniProtKB">
        <authorList>
            <consortium name="WormBaseParasite"/>
        </authorList>
    </citation>
    <scope>IDENTIFICATION</scope>
</reference>